<comment type="caution">
    <text evidence="6">The sequence shown here is derived from an EMBL/GenBank/DDBJ whole genome shotgun (WGS) entry which is preliminary data.</text>
</comment>
<dbReference type="Gene3D" id="3.10.110.10">
    <property type="entry name" value="Ubiquitin Conjugating Enzyme"/>
    <property type="match status" value="1"/>
</dbReference>
<feature type="active site" description="Glycyl thioester intermediate" evidence="3">
    <location>
        <position position="93"/>
    </location>
</feature>
<evidence type="ECO:0000256" key="2">
    <source>
        <dbReference type="ARBA" id="ARBA00022786"/>
    </source>
</evidence>
<dbReference type="AlphaFoldDB" id="A0AA86P804"/>
<dbReference type="InterPro" id="IPR050113">
    <property type="entry name" value="Ub_conjugating_enzyme"/>
</dbReference>
<evidence type="ECO:0000313" key="7">
    <source>
        <dbReference type="EMBL" id="CAL6005879.1"/>
    </source>
</evidence>
<dbReference type="Pfam" id="PF00179">
    <property type="entry name" value="UQ_con"/>
    <property type="match status" value="1"/>
</dbReference>
<evidence type="ECO:0000256" key="4">
    <source>
        <dbReference type="RuleBase" id="RU362109"/>
    </source>
</evidence>
<dbReference type="SUPFAM" id="SSF54495">
    <property type="entry name" value="UBC-like"/>
    <property type="match status" value="1"/>
</dbReference>
<feature type="domain" description="UBC core" evidence="5">
    <location>
        <begin position="8"/>
        <end position="155"/>
    </location>
</feature>
<evidence type="ECO:0000259" key="5">
    <source>
        <dbReference type="PROSITE" id="PS50127"/>
    </source>
</evidence>
<sequence>MEATSKQICDRRLAAERKILLSNTLSSIYAVPKDPDNQYEWFAVILGPEQTPWQGGKFILSIKFPPEYPFKQPNVLFETHVFHPNVYTDGRICLDLLQGAWKPIFTMDTILLAIRSLLSDPNLASPANQDAAKLYEEDRHGYEMKVRECVQDSMGQILPIELKGAVD</sequence>
<accession>A0AA86P804</accession>
<proteinExistence type="inferred from homology"/>
<keyword evidence="8" id="KW-1185">Reference proteome</keyword>
<reference evidence="6" key="1">
    <citation type="submission" date="2023-06" db="EMBL/GenBank/DDBJ databases">
        <authorList>
            <person name="Kurt Z."/>
        </authorList>
    </citation>
    <scope>NUCLEOTIDE SEQUENCE</scope>
</reference>
<evidence type="ECO:0000256" key="3">
    <source>
        <dbReference type="PROSITE-ProRule" id="PRU10133"/>
    </source>
</evidence>
<dbReference type="SMART" id="SM00212">
    <property type="entry name" value="UBCc"/>
    <property type="match status" value="1"/>
</dbReference>
<gene>
    <name evidence="7" type="ORF">HINF_LOCUS19805</name>
    <name evidence="6" type="ORF">HINF_LOCUS20186</name>
</gene>
<dbReference type="EMBL" id="CATOUU010000517">
    <property type="protein sequence ID" value="CAI9932541.1"/>
    <property type="molecule type" value="Genomic_DNA"/>
</dbReference>
<keyword evidence="4" id="KW-0067">ATP-binding</keyword>
<keyword evidence="4" id="KW-0547">Nucleotide-binding</keyword>
<dbReference type="Proteomes" id="UP001642409">
    <property type="component" value="Unassembled WGS sequence"/>
</dbReference>
<evidence type="ECO:0000256" key="1">
    <source>
        <dbReference type="ARBA" id="ARBA00022679"/>
    </source>
</evidence>
<dbReference type="EMBL" id="CAXDID020000052">
    <property type="protein sequence ID" value="CAL6005879.1"/>
    <property type="molecule type" value="Genomic_DNA"/>
</dbReference>
<dbReference type="PROSITE" id="PS50127">
    <property type="entry name" value="UBC_2"/>
    <property type="match status" value="1"/>
</dbReference>
<dbReference type="InterPro" id="IPR016135">
    <property type="entry name" value="UBQ-conjugating_enzyme/RWD"/>
</dbReference>
<name>A0AA86P804_9EUKA</name>
<comment type="similarity">
    <text evidence="4">Belongs to the ubiquitin-conjugating enzyme family.</text>
</comment>
<dbReference type="InterPro" id="IPR000608">
    <property type="entry name" value="UBC"/>
</dbReference>
<evidence type="ECO:0000313" key="6">
    <source>
        <dbReference type="EMBL" id="CAI9932541.1"/>
    </source>
</evidence>
<keyword evidence="2 4" id="KW-0833">Ubl conjugation pathway</keyword>
<protein>
    <submittedName>
        <fullName evidence="6">Ubiquitin-conjugating enzyme E2</fullName>
    </submittedName>
    <submittedName>
        <fullName evidence="7">Ubiquitin-conjugating_enzyme E2</fullName>
    </submittedName>
</protein>
<dbReference type="PROSITE" id="PS00183">
    <property type="entry name" value="UBC_1"/>
    <property type="match status" value="1"/>
</dbReference>
<dbReference type="GO" id="GO:0005524">
    <property type="term" value="F:ATP binding"/>
    <property type="evidence" value="ECO:0007669"/>
    <property type="project" value="UniProtKB-UniRule"/>
</dbReference>
<reference evidence="7 8" key="2">
    <citation type="submission" date="2024-07" db="EMBL/GenBank/DDBJ databases">
        <authorList>
            <person name="Akdeniz Z."/>
        </authorList>
    </citation>
    <scope>NUCLEOTIDE SEQUENCE [LARGE SCALE GENOMIC DNA]</scope>
</reference>
<dbReference type="PANTHER" id="PTHR24067">
    <property type="entry name" value="UBIQUITIN-CONJUGATING ENZYME E2"/>
    <property type="match status" value="1"/>
</dbReference>
<dbReference type="InterPro" id="IPR023313">
    <property type="entry name" value="UBQ-conjugating_AS"/>
</dbReference>
<organism evidence="6">
    <name type="scientific">Hexamita inflata</name>
    <dbReference type="NCBI Taxonomy" id="28002"/>
    <lineage>
        <taxon>Eukaryota</taxon>
        <taxon>Metamonada</taxon>
        <taxon>Diplomonadida</taxon>
        <taxon>Hexamitidae</taxon>
        <taxon>Hexamitinae</taxon>
        <taxon>Hexamita</taxon>
    </lineage>
</organism>
<dbReference type="GO" id="GO:0016740">
    <property type="term" value="F:transferase activity"/>
    <property type="evidence" value="ECO:0007669"/>
    <property type="project" value="UniProtKB-KW"/>
</dbReference>
<evidence type="ECO:0000313" key="8">
    <source>
        <dbReference type="Proteomes" id="UP001642409"/>
    </source>
</evidence>
<keyword evidence="1" id="KW-0808">Transferase</keyword>